<dbReference type="STRING" id="1121884.SAMN02745131_00850"/>
<dbReference type="SUPFAM" id="SSF53383">
    <property type="entry name" value="PLP-dependent transferases"/>
    <property type="match status" value="1"/>
</dbReference>
<dbReference type="PANTHER" id="PTHR30244:SF34">
    <property type="entry name" value="DTDP-4-AMINO-4,6-DIDEOXYGALACTOSE TRANSAMINASE"/>
    <property type="match status" value="1"/>
</dbReference>
<dbReference type="PANTHER" id="PTHR30244">
    <property type="entry name" value="TRANSAMINASE"/>
    <property type="match status" value="1"/>
</dbReference>
<name>A0A1M4VGL7_9BACT</name>
<accession>A0A1M4VGL7</accession>
<protein>
    <submittedName>
        <fullName evidence="3">dTDP-4-amino-4,6-dideoxygalactose transaminase</fullName>
    </submittedName>
</protein>
<dbReference type="InterPro" id="IPR015421">
    <property type="entry name" value="PyrdxlP-dep_Trfase_major"/>
</dbReference>
<dbReference type="AlphaFoldDB" id="A0A1M4VGL7"/>
<dbReference type="OrthoDB" id="9804264at2"/>
<dbReference type="RefSeq" id="WP_072833998.1">
    <property type="nucleotide sequence ID" value="NZ_FQUU01000003.1"/>
</dbReference>
<evidence type="ECO:0000313" key="3">
    <source>
        <dbReference type="EMBL" id="SHE68067.1"/>
    </source>
</evidence>
<dbReference type="InterPro" id="IPR015422">
    <property type="entry name" value="PyrdxlP-dep_Trfase_small"/>
</dbReference>
<dbReference type="Proteomes" id="UP000184048">
    <property type="component" value="Unassembled WGS sequence"/>
</dbReference>
<dbReference type="InterPro" id="IPR015424">
    <property type="entry name" value="PyrdxlP-dep_Trfase"/>
</dbReference>
<dbReference type="GO" id="GO:0000271">
    <property type="term" value="P:polysaccharide biosynthetic process"/>
    <property type="evidence" value="ECO:0007669"/>
    <property type="project" value="TreeGrafter"/>
</dbReference>
<dbReference type="GO" id="GO:0030170">
    <property type="term" value="F:pyridoxal phosphate binding"/>
    <property type="evidence" value="ECO:0007669"/>
    <property type="project" value="TreeGrafter"/>
</dbReference>
<keyword evidence="4" id="KW-1185">Reference proteome</keyword>
<dbReference type="GO" id="GO:0008483">
    <property type="term" value="F:transaminase activity"/>
    <property type="evidence" value="ECO:0007669"/>
    <property type="project" value="TreeGrafter"/>
</dbReference>
<evidence type="ECO:0000256" key="2">
    <source>
        <dbReference type="RuleBase" id="RU004508"/>
    </source>
</evidence>
<dbReference type="Gene3D" id="3.40.640.10">
    <property type="entry name" value="Type I PLP-dependent aspartate aminotransferase-like (Major domain)"/>
    <property type="match status" value="1"/>
</dbReference>
<sequence>MAKLALKGGSPIREKLFPAYNTIGAEEKKAVMEVLDTGNLSQYLGAWDPDFYGGPNVQAFEAAWADSIGVKYGISVNSNTSGLFTSIGAIGIQPGDEVIVSPYTMSASAIAPLVYGGIPIFADIDSVTFCMDPKSIEQKITPRTKAILVVHIFGHPADMDAIMSIAKKHNLYVIEDCAQAPMGKYKGRYVGTIGDIGVFSLNYHKHIHTGEGGVITTNNQGLAERCQMIRNHAENIVGPKEIKDLTNLIGYNYRMTEIESAIGIEQLKKLPTLLDQRLENVAYLNEQLVRYPALELQPELKDGSVHTYYVHPIKFNKEIAGIDRNLFVEALSAELPSAVLRETAPLIGSGYVKPLYLQPIYQEKAAWAFNPALYKNIVDYSKGICPVTEEMHFEKLFGHEYMRPGMTKGDLRDVVNAFDKIFENINELKVECITA</sequence>
<comment type="similarity">
    <text evidence="1 2">Belongs to the DegT/DnrJ/EryC1 family.</text>
</comment>
<dbReference type="Gene3D" id="3.90.1150.10">
    <property type="entry name" value="Aspartate Aminotransferase, domain 1"/>
    <property type="match status" value="1"/>
</dbReference>
<dbReference type="CDD" id="cd00616">
    <property type="entry name" value="AHBA_syn"/>
    <property type="match status" value="1"/>
</dbReference>
<gene>
    <name evidence="3" type="ORF">SAMN02745131_00850</name>
</gene>
<dbReference type="InterPro" id="IPR000653">
    <property type="entry name" value="DegT/StrS_aminotransferase"/>
</dbReference>
<dbReference type="Pfam" id="PF01041">
    <property type="entry name" value="DegT_DnrJ_EryC1"/>
    <property type="match status" value="1"/>
</dbReference>
<dbReference type="EMBL" id="FQUU01000003">
    <property type="protein sequence ID" value="SHE68067.1"/>
    <property type="molecule type" value="Genomic_DNA"/>
</dbReference>
<keyword evidence="2" id="KW-0663">Pyridoxal phosphate</keyword>
<reference evidence="3 4" key="1">
    <citation type="submission" date="2016-11" db="EMBL/GenBank/DDBJ databases">
        <authorList>
            <person name="Jaros S."/>
            <person name="Januszkiewicz K."/>
            <person name="Wedrychowicz H."/>
        </authorList>
    </citation>
    <scope>NUCLEOTIDE SEQUENCE [LARGE SCALE GENOMIC DNA]</scope>
    <source>
        <strain evidence="3 4">DSM 18119</strain>
    </source>
</reference>
<proteinExistence type="inferred from homology"/>
<organism evidence="3 4">
    <name type="scientific">Flavisolibacter ginsengisoli DSM 18119</name>
    <dbReference type="NCBI Taxonomy" id="1121884"/>
    <lineage>
        <taxon>Bacteria</taxon>
        <taxon>Pseudomonadati</taxon>
        <taxon>Bacteroidota</taxon>
        <taxon>Chitinophagia</taxon>
        <taxon>Chitinophagales</taxon>
        <taxon>Chitinophagaceae</taxon>
        <taxon>Flavisolibacter</taxon>
    </lineage>
</organism>
<evidence type="ECO:0000313" key="4">
    <source>
        <dbReference type="Proteomes" id="UP000184048"/>
    </source>
</evidence>
<evidence type="ECO:0000256" key="1">
    <source>
        <dbReference type="ARBA" id="ARBA00037999"/>
    </source>
</evidence>